<sequence>MSVEFIGYISNNNSSETIVRSGPVLDRHHIETVAKAHENAGFDRVLLAFHSTTPDGLQVGQNVLGVTDRLNVLIAQRPGFTAPTLLARQLATIDQFSGGRVALHVITGGNATELRQDGNVLDDKDERYARTSEFLDVIRAEWSSDKPFSYRGKYYQVENGFSQLKPYHSAGIPIFVGGGSDAAIEVAGKHADTFALWGESYAQVRDVTSRVRNVAARHGRPTPRFSLSVRPILAETEEKAWAKAEAILERATALQDKTGYRKPADGHATAGARRLLALADQGTRIDKRLWTEIAKLTGANSNTTALVGTPEQVAEVFGDYYDLGISHFLIRGFDPLIDAIDYGRELIPLTRKLIAARGAARGVAAE</sequence>
<dbReference type="Pfam" id="PF00296">
    <property type="entry name" value="Bac_luciferase"/>
    <property type="match status" value="1"/>
</dbReference>
<evidence type="ECO:0000256" key="3">
    <source>
        <dbReference type="ARBA" id="ARBA00023002"/>
    </source>
</evidence>
<proteinExistence type="predicted"/>
<protein>
    <submittedName>
        <fullName evidence="6">Alkanesulfonate monooxygenase</fullName>
    </submittedName>
</protein>
<dbReference type="PANTHER" id="PTHR42847">
    <property type="entry name" value="ALKANESULFONATE MONOOXYGENASE"/>
    <property type="match status" value="1"/>
</dbReference>
<keyword evidence="3" id="KW-0560">Oxidoreductase</keyword>
<dbReference type="PANTHER" id="PTHR42847:SF9">
    <property type="entry name" value="BLL6451 PROTEIN"/>
    <property type="match status" value="1"/>
</dbReference>
<dbReference type="RefSeq" id="WP_074820025.1">
    <property type="nucleotide sequence ID" value="NZ_FNTI01000001.1"/>
</dbReference>
<evidence type="ECO:0000256" key="4">
    <source>
        <dbReference type="ARBA" id="ARBA00023033"/>
    </source>
</evidence>
<dbReference type="InterPro" id="IPR050172">
    <property type="entry name" value="SsuD_RutA_monooxygenase"/>
</dbReference>
<keyword evidence="1" id="KW-0285">Flavoprotein</keyword>
<dbReference type="GO" id="GO:0008726">
    <property type="term" value="F:alkanesulfonate monooxygenase activity"/>
    <property type="evidence" value="ECO:0007669"/>
    <property type="project" value="TreeGrafter"/>
</dbReference>
<feature type="domain" description="Luciferase-like" evidence="5">
    <location>
        <begin position="25"/>
        <end position="327"/>
    </location>
</feature>
<accession>A0A1H4XAD5</accession>
<dbReference type="InterPro" id="IPR036661">
    <property type="entry name" value="Luciferase-like_sf"/>
</dbReference>
<evidence type="ECO:0000313" key="6">
    <source>
        <dbReference type="EMBL" id="SED02626.1"/>
    </source>
</evidence>
<dbReference type="EMBL" id="FNTI01000001">
    <property type="protein sequence ID" value="SED02626.1"/>
    <property type="molecule type" value="Genomic_DNA"/>
</dbReference>
<dbReference type="OrthoDB" id="9814695at2"/>
<dbReference type="CDD" id="cd01094">
    <property type="entry name" value="Alkanesulfonate_monoxygenase"/>
    <property type="match status" value="1"/>
</dbReference>
<evidence type="ECO:0000256" key="2">
    <source>
        <dbReference type="ARBA" id="ARBA00022643"/>
    </source>
</evidence>
<dbReference type="InterPro" id="IPR011251">
    <property type="entry name" value="Luciferase-like_dom"/>
</dbReference>
<evidence type="ECO:0000256" key="1">
    <source>
        <dbReference type="ARBA" id="ARBA00022630"/>
    </source>
</evidence>
<evidence type="ECO:0000259" key="5">
    <source>
        <dbReference type="Pfam" id="PF00296"/>
    </source>
</evidence>
<reference evidence="6 7" key="1">
    <citation type="submission" date="2016-10" db="EMBL/GenBank/DDBJ databases">
        <authorList>
            <person name="de Groot N.N."/>
        </authorList>
    </citation>
    <scope>NUCLEOTIDE SEQUENCE [LARGE SCALE GENOMIC DNA]</scope>
    <source>
        <strain evidence="6 7">GAS522</strain>
    </source>
</reference>
<dbReference type="GO" id="GO:0046306">
    <property type="term" value="P:alkanesulfonate catabolic process"/>
    <property type="evidence" value="ECO:0007669"/>
    <property type="project" value="TreeGrafter"/>
</dbReference>
<dbReference type="SUPFAM" id="SSF51679">
    <property type="entry name" value="Bacterial luciferase-like"/>
    <property type="match status" value="1"/>
</dbReference>
<name>A0A1H4XAD5_9BRAD</name>
<keyword evidence="2" id="KW-0288">FMN</keyword>
<organism evidence="6 7">
    <name type="scientific">Bradyrhizobium lablabi</name>
    <dbReference type="NCBI Taxonomy" id="722472"/>
    <lineage>
        <taxon>Bacteria</taxon>
        <taxon>Pseudomonadati</taxon>
        <taxon>Pseudomonadota</taxon>
        <taxon>Alphaproteobacteria</taxon>
        <taxon>Hyphomicrobiales</taxon>
        <taxon>Nitrobacteraceae</taxon>
        <taxon>Bradyrhizobium</taxon>
    </lineage>
</organism>
<gene>
    <name evidence="6" type="ORF">SAMN05444171_2893</name>
</gene>
<dbReference type="Proteomes" id="UP000183208">
    <property type="component" value="Unassembled WGS sequence"/>
</dbReference>
<keyword evidence="4 6" id="KW-0503">Monooxygenase</keyword>
<dbReference type="AlphaFoldDB" id="A0A1H4XAD5"/>
<dbReference type="Gene3D" id="3.20.20.30">
    <property type="entry name" value="Luciferase-like domain"/>
    <property type="match status" value="1"/>
</dbReference>
<evidence type="ECO:0000313" key="7">
    <source>
        <dbReference type="Proteomes" id="UP000183208"/>
    </source>
</evidence>